<comment type="caution">
    <text evidence="2">The sequence shown here is derived from an EMBL/GenBank/DDBJ whole genome shotgun (WGS) entry which is preliminary data.</text>
</comment>
<name>A0A2T6BUI0_9FLAO</name>
<organism evidence="2 3">
    <name type="scientific">Kordia periserrulae</name>
    <dbReference type="NCBI Taxonomy" id="701523"/>
    <lineage>
        <taxon>Bacteria</taxon>
        <taxon>Pseudomonadati</taxon>
        <taxon>Bacteroidota</taxon>
        <taxon>Flavobacteriia</taxon>
        <taxon>Flavobacteriales</taxon>
        <taxon>Flavobacteriaceae</taxon>
        <taxon>Kordia</taxon>
    </lineage>
</organism>
<dbReference type="EMBL" id="QBKT01000008">
    <property type="protein sequence ID" value="PTX59731.1"/>
    <property type="molecule type" value="Genomic_DNA"/>
</dbReference>
<evidence type="ECO:0000256" key="1">
    <source>
        <dbReference type="SAM" id="SignalP"/>
    </source>
</evidence>
<accession>A0A2T6BUI0</accession>
<protein>
    <submittedName>
        <fullName evidence="2">Uncharacterized protein DUF4835</fullName>
    </submittedName>
</protein>
<sequence length="296" mass="34201">MRNLVLSILLLSVVSFSTAQELNCRITVDTQQVNQTNQQIFKTLERTLNDFVNKTQWTNKKFGTSERINCSMLIQVSQWNSDEFVATIQVQSSRPIYNSSFESPVFNFNDRQFRFIYQEFQPIVYNPNQFTSNLVSVIAYYVYVILGIDADTFSLRGGSDYYAQAQQIVNLSQSSPFLGWKEADGNRTRWRLLDNMLNNTHKEYRTVMYNYHRVGLDVMADDPRAGKEAISSSLEIFKALNNRRPNSFLLQTFFDAKAEEIQQIFSGGPKVNVVRLVETLNKVAPFHASKWGKIKF</sequence>
<dbReference type="InterPro" id="IPR032274">
    <property type="entry name" value="DUF4835"/>
</dbReference>
<reference evidence="2 3" key="1">
    <citation type="submission" date="2018-04" db="EMBL/GenBank/DDBJ databases">
        <title>Genomic Encyclopedia of Archaeal and Bacterial Type Strains, Phase II (KMG-II): from individual species to whole genera.</title>
        <authorList>
            <person name="Goeker M."/>
        </authorList>
    </citation>
    <scope>NUCLEOTIDE SEQUENCE [LARGE SCALE GENOMIC DNA]</scope>
    <source>
        <strain evidence="2 3">DSM 25731</strain>
    </source>
</reference>
<dbReference type="AlphaFoldDB" id="A0A2T6BUI0"/>
<proteinExistence type="predicted"/>
<evidence type="ECO:0000313" key="2">
    <source>
        <dbReference type="EMBL" id="PTX59731.1"/>
    </source>
</evidence>
<dbReference type="Pfam" id="PF16119">
    <property type="entry name" value="DUF4835"/>
    <property type="match status" value="1"/>
</dbReference>
<keyword evidence="1" id="KW-0732">Signal</keyword>
<dbReference type="OrthoDB" id="9773381at2"/>
<dbReference type="RefSeq" id="WP_108115890.1">
    <property type="nucleotide sequence ID" value="NZ_QBKT01000008.1"/>
</dbReference>
<feature type="signal peptide" evidence="1">
    <location>
        <begin position="1"/>
        <end position="19"/>
    </location>
</feature>
<gene>
    <name evidence="2" type="ORF">C8N46_10841</name>
</gene>
<feature type="chain" id="PRO_5015438269" evidence="1">
    <location>
        <begin position="20"/>
        <end position="296"/>
    </location>
</feature>
<dbReference type="Proteomes" id="UP000244090">
    <property type="component" value="Unassembled WGS sequence"/>
</dbReference>
<keyword evidence="3" id="KW-1185">Reference proteome</keyword>
<evidence type="ECO:0000313" key="3">
    <source>
        <dbReference type="Proteomes" id="UP000244090"/>
    </source>
</evidence>